<sequence length="67" mass="7935">LMVRMWRKGNPPACIIGFNINWYSHYWRTIWRFLKKLEIELPYDPPIPLLVFLPGESQGQRSLAGYG</sequence>
<dbReference type="Ensembl" id="ENSMMST00000009161.1">
    <property type="protein sequence ID" value="ENSMMSP00000008276.1"/>
    <property type="gene ID" value="ENSMMSG00000006399.1"/>
</dbReference>
<evidence type="ECO:0000313" key="2">
    <source>
        <dbReference type="Proteomes" id="UP000694544"/>
    </source>
</evidence>
<accession>A0A8C6D8M0</accession>
<dbReference type="AlphaFoldDB" id="A0A8C6D8M0"/>
<reference evidence="1" key="1">
    <citation type="submission" date="2025-08" db="UniProtKB">
        <authorList>
            <consortium name="Ensembl"/>
        </authorList>
    </citation>
    <scope>IDENTIFICATION</scope>
</reference>
<organism evidence="1 2">
    <name type="scientific">Moschus moschiferus</name>
    <name type="common">Siberian musk deer</name>
    <name type="synonym">Moschus sibiricus</name>
    <dbReference type="NCBI Taxonomy" id="68415"/>
    <lineage>
        <taxon>Eukaryota</taxon>
        <taxon>Metazoa</taxon>
        <taxon>Chordata</taxon>
        <taxon>Craniata</taxon>
        <taxon>Vertebrata</taxon>
        <taxon>Euteleostomi</taxon>
        <taxon>Mammalia</taxon>
        <taxon>Eutheria</taxon>
        <taxon>Laurasiatheria</taxon>
        <taxon>Artiodactyla</taxon>
        <taxon>Ruminantia</taxon>
        <taxon>Pecora</taxon>
        <taxon>Moschidae</taxon>
        <taxon>Moschus</taxon>
    </lineage>
</organism>
<keyword evidence="2" id="KW-1185">Reference proteome</keyword>
<reference evidence="1" key="2">
    <citation type="submission" date="2025-09" db="UniProtKB">
        <authorList>
            <consortium name="Ensembl"/>
        </authorList>
    </citation>
    <scope>IDENTIFICATION</scope>
</reference>
<evidence type="ECO:0000313" key="1">
    <source>
        <dbReference type="Ensembl" id="ENSMMSP00000008276.1"/>
    </source>
</evidence>
<dbReference type="GeneTree" id="ENSGT01140000283656"/>
<name>A0A8C6D8M0_MOSMO</name>
<proteinExistence type="predicted"/>
<dbReference type="Proteomes" id="UP000694544">
    <property type="component" value="Unplaced"/>
</dbReference>
<protein>
    <submittedName>
        <fullName evidence="1">Uncharacterized protein</fullName>
    </submittedName>
</protein>